<dbReference type="InterPro" id="IPR050794">
    <property type="entry name" value="CPA2_transporter"/>
</dbReference>
<keyword evidence="6 10" id="KW-1133">Transmembrane helix</keyword>
<keyword evidence="5" id="KW-0630">Potassium</keyword>
<dbReference type="Gramene" id="AUR62022963-RA">
    <property type="protein sequence ID" value="AUR62022963-RA:cds"/>
    <property type="gene ID" value="AUR62022963"/>
</dbReference>
<name>A0A803M414_CHEQI</name>
<dbReference type="AlphaFoldDB" id="A0A803M414"/>
<feature type="transmembrane region" description="Helical" evidence="10">
    <location>
        <begin position="319"/>
        <end position="341"/>
    </location>
</feature>
<dbReference type="Gene3D" id="1.20.1530.20">
    <property type="match status" value="1"/>
</dbReference>
<organism evidence="12 13">
    <name type="scientific">Chenopodium quinoa</name>
    <name type="common">Quinoa</name>
    <dbReference type="NCBI Taxonomy" id="63459"/>
    <lineage>
        <taxon>Eukaryota</taxon>
        <taxon>Viridiplantae</taxon>
        <taxon>Streptophyta</taxon>
        <taxon>Embryophyta</taxon>
        <taxon>Tracheophyta</taxon>
        <taxon>Spermatophyta</taxon>
        <taxon>Magnoliopsida</taxon>
        <taxon>eudicotyledons</taxon>
        <taxon>Gunneridae</taxon>
        <taxon>Pentapetalae</taxon>
        <taxon>Caryophyllales</taxon>
        <taxon>Chenopodiaceae</taxon>
        <taxon>Chenopodioideae</taxon>
        <taxon>Atripliceae</taxon>
        <taxon>Chenopodium</taxon>
    </lineage>
</organism>
<evidence type="ECO:0000256" key="3">
    <source>
        <dbReference type="ARBA" id="ARBA00022538"/>
    </source>
</evidence>
<protein>
    <recommendedName>
        <fullName evidence="11">Cation/H+ exchanger transmembrane domain-containing protein</fullName>
    </recommendedName>
</protein>
<dbReference type="GO" id="GO:0006813">
    <property type="term" value="P:potassium ion transport"/>
    <property type="evidence" value="ECO:0007669"/>
    <property type="project" value="UniProtKB-KW"/>
</dbReference>
<evidence type="ECO:0000259" key="11">
    <source>
        <dbReference type="Pfam" id="PF00999"/>
    </source>
</evidence>
<dbReference type="GO" id="GO:0012505">
    <property type="term" value="C:endomembrane system"/>
    <property type="evidence" value="ECO:0007669"/>
    <property type="project" value="TreeGrafter"/>
</dbReference>
<evidence type="ECO:0000256" key="2">
    <source>
        <dbReference type="ARBA" id="ARBA00022448"/>
    </source>
</evidence>
<feature type="transmembrane region" description="Helical" evidence="10">
    <location>
        <begin position="128"/>
        <end position="152"/>
    </location>
</feature>
<feature type="transmembrane region" description="Helical" evidence="10">
    <location>
        <begin position="417"/>
        <end position="439"/>
    </location>
</feature>
<dbReference type="Pfam" id="PF00999">
    <property type="entry name" value="Na_H_Exchanger"/>
    <property type="match status" value="1"/>
</dbReference>
<accession>A0A803M414</accession>
<dbReference type="Proteomes" id="UP000596660">
    <property type="component" value="Unplaced"/>
</dbReference>
<comment type="similarity">
    <text evidence="9">Belongs to the monovalent cation:proton antiporter 2 (CPA2) transporter (TC 2.A.37) family. CHX (TC 2.A.37.4) subfamily.</text>
</comment>
<feature type="transmembrane region" description="Helical" evidence="10">
    <location>
        <begin position="96"/>
        <end position="116"/>
    </location>
</feature>
<keyword evidence="3" id="KW-0633">Potassium transport</keyword>
<feature type="transmembrane region" description="Helical" evidence="10">
    <location>
        <begin position="277"/>
        <end position="299"/>
    </location>
</feature>
<evidence type="ECO:0000256" key="7">
    <source>
        <dbReference type="ARBA" id="ARBA00023065"/>
    </source>
</evidence>
<dbReference type="InterPro" id="IPR038770">
    <property type="entry name" value="Na+/solute_symporter_sf"/>
</dbReference>
<sequence length="492" mass="53621">MEMETFANRSMYCNNPTMVNSHGMWEGKNPLRSSVPLLLAQLILISLTSKAAEICLRPLGQSSIVCQILGGVILGPSVLGKASNVAATLFPQRGNVIIETLSTFGLVLFLFSIGVKMDASLMFKPEKIALSISMSLFIFTLIIPLSVTIAIMNTVNIESELRKSLPLLVGSQSLVAFPAIACLLAELKIFNTEVGRLAVATSMFYDLLVLSTCAFGFAYFETQEEGFLRSMAAIMSILGFIVSIVVMVRYLLLRFLVPYKETKSAPSTSSGVNEVQLSIIFVVLFISTLLSEIVGQHYFLGPVVLGLAIPNSSPLGAAVVSKLDTFVSGLLYPTFLAIGGLKTDIFSIGFRKSWQTGIIVFAGVAVKFAAVMIPAMYGDIPFKESFVRGLVMNTRGINELIIYNLVLEDKKISGQDFTVLVLSAALVTAIISPLVKFFYGPSRRYVPVSRMTIQHHKKDREMKMVVCVHQHNNVPTLVDVLEASGALKEALF</sequence>
<feature type="domain" description="Cation/H+ exchanger transmembrane" evidence="11">
    <location>
        <begin position="44"/>
        <end position="436"/>
    </location>
</feature>
<feature type="transmembrane region" description="Helical" evidence="10">
    <location>
        <begin position="197"/>
        <end position="220"/>
    </location>
</feature>
<evidence type="ECO:0000256" key="6">
    <source>
        <dbReference type="ARBA" id="ARBA00022989"/>
    </source>
</evidence>
<evidence type="ECO:0000256" key="8">
    <source>
        <dbReference type="ARBA" id="ARBA00023136"/>
    </source>
</evidence>
<dbReference type="GO" id="GO:0015297">
    <property type="term" value="F:antiporter activity"/>
    <property type="evidence" value="ECO:0007669"/>
    <property type="project" value="InterPro"/>
</dbReference>
<dbReference type="GO" id="GO:0016020">
    <property type="term" value="C:membrane"/>
    <property type="evidence" value="ECO:0007669"/>
    <property type="project" value="UniProtKB-SubCell"/>
</dbReference>
<keyword evidence="4 10" id="KW-0812">Transmembrane</keyword>
<keyword evidence="7" id="KW-0406">Ion transport</keyword>
<keyword evidence="8 10" id="KW-0472">Membrane</keyword>
<keyword evidence="2" id="KW-0813">Transport</keyword>
<dbReference type="PANTHER" id="PTHR32468">
    <property type="entry name" value="CATION/H + ANTIPORTER"/>
    <property type="match status" value="1"/>
</dbReference>
<evidence type="ECO:0000256" key="4">
    <source>
        <dbReference type="ARBA" id="ARBA00022692"/>
    </source>
</evidence>
<dbReference type="PANTHER" id="PTHR32468:SF35">
    <property type="entry name" value="CATION_H+ EXCHANGER DOMAIN-CONTAINING PROTEIN"/>
    <property type="match status" value="1"/>
</dbReference>
<keyword evidence="13" id="KW-1185">Reference proteome</keyword>
<dbReference type="InterPro" id="IPR006153">
    <property type="entry name" value="Cation/H_exchanger_TM"/>
</dbReference>
<reference evidence="12" key="2">
    <citation type="submission" date="2021-03" db="UniProtKB">
        <authorList>
            <consortium name="EnsemblPlants"/>
        </authorList>
    </citation>
    <scope>IDENTIFICATION</scope>
</reference>
<proteinExistence type="inferred from homology"/>
<comment type="subcellular location">
    <subcellularLocation>
        <location evidence="1">Membrane</location>
        <topology evidence="1">Multi-pass membrane protein</topology>
    </subcellularLocation>
</comment>
<feature type="transmembrane region" description="Helical" evidence="10">
    <location>
        <begin position="353"/>
        <end position="377"/>
    </location>
</feature>
<evidence type="ECO:0000256" key="5">
    <source>
        <dbReference type="ARBA" id="ARBA00022958"/>
    </source>
</evidence>
<feature type="transmembrane region" description="Helical" evidence="10">
    <location>
        <begin position="232"/>
        <end position="257"/>
    </location>
</feature>
<evidence type="ECO:0000256" key="9">
    <source>
        <dbReference type="ARBA" id="ARBA00038341"/>
    </source>
</evidence>
<evidence type="ECO:0000256" key="1">
    <source>
        <dbReference type="ARBA" id="ARBA00004141"/>
    </source>
</evidence>
<evidence type="ECO:0000313" key="12">
    <source>
        <dbReference type="EnsemblPlants" id="AUR62022963-RA:cds"/>
    </source>
</evidence>
<evidence type="ECO:0000313" key="13">
    <source>
        <dbReference type="Proteomes" id="UP000596660"/>
    </source>
</evidence>
<dbReference type="GO" id="GO:0006885">
    <property type="term" value="P:regulation of pH"/>
    <property type="evidence" value="ECO:0007669"/>
    <property type="project" value="TreeGrafter"/>
</dbReference>
<feature type="transmembrane region" description="Helical" evidence="10">
    <location>
        <begin position="164"/>
        <end position="185"/>
    </location>
</feature>
<dbReference type="EnsemblPlants" id="AUR62022963-RA">
    <property type="protein sequence ID" value="AUR62022963-RA:cds"/>
    <property type="gene ID" value="AUR62022963"/>
</dbReference>
<evidence type="ECO:0000256" key="10">
    <source>
        <dbReference type="SAM" id="Phobius"/>
    </source>
</evidence>
<dbReference type="GO" id="GO:1902600">
    <property type="term" value="P:proton transmembrane transport"/>
    <property type="evidence" value="ECO:0007669"/>
    <property type="project" value="InterPro"/>
</dbReference>
<reference evidence="12" key="1">
    <citation type="journal article" date="2017" name="Nature">
        <title>The genome of Chenopodium quinoa.</title>
        <authorList>
            <person name="Jarvis D.E."/>
            <person name="Ho Y.S."/>
            <person name="Lightfoot D.J."/>
            <person name="Schmoeckel S.M."/>
            <person name="Li B."/>
            <person name="Borm T.J.A."/>
            <person name="Ohyanagi H."/>
            <person name="Mineta K."/>
            <person name="Michell C.T."/>
            <person name="Saber N."/>
            <person name="Kharbatia N.M."/>
            <person name="Rupper R.R."/>
            <person name="Sharp A.R."/>
            <person name="Dally N."/>
            <person name="Boughton B.A."/>
            <person name="Woo Y.H."/>
            <person name="Gao G."/>
            <person name="Schijlen E.G.W.M."/>
            <person name="Guo X."/>
            <person name="Momin A.A."/>
            <person name="Negrao S."/>
            <person name="Al-Babili S."/>
            <person name="Gehring C."/>
            <person name="Roessner U."/>
            <person name="Jung C."/>
            <person name="Murphy K."/>
            <person name="Arold S.T."/>
            <person name="Gojobori T."/>
            <person name="van der Linden C.G."/>
            <person name="van Loo E.N."/>
            <person name="Jellen E.N."/>
            <person name="Maughan P.J."/>
            <person name="Tester M."/>
        </authorList>
    </citation>
    <scope>NUCLEOTIDE SEQUENCE [LARGE SCALE GENOMIC DNA]</scope>
    <source>
        <strain evidence="12">cv. PI 614886</strain>
    </source>
</reference>